<organism evidence="2 3">
    <name type="scientific">Lasius niger</name>
    <name type="common">Black garden ant</name>
    <dbReference type="NCBI Taxonomy" id="67767"/>
    <lineage>
        <taxon>Eukaryota</taxon>
        <taxon>Metazoa</taxon>
        <taxon>Ecdysozoa</taxon>
        <taxon>Arthropoda</taxon>
        <taxon>Hexapoda</taxon>
        <taxon>Insecta</taxon>
        <taxon>Pterygota</taxon>
        <taxon>Neoptera</taxon>
        <taxon>Endopterygota</taxon>
        <taxon>Hymenoptera</taxon>
        <taxon>Apocrita</taxon>
        <taxon>Aculeata</taxon>
        <taxon>Formicoidea</taxon>
        <taxon>Formicidae</taxon>
        <taxon>Formicinae</taxon>
        <taxon>Lasius</taxon>
        <taxon>Lasius</taxon>
    </lineage>
</organism>
<gene>
    <name evidence="2" type="ORF">RF55_23100</name>
</gene>
<dbReference type="Proteomes" id="UP000036403">
    <property type="component" value="Unassembled WGS sequence"/>
</dbReference>
<protein>
    <submittedName>
        <fullName evidence="2">Uncharacterized protein</fullName>
    </submittedName>
</protein>
<feature type="region of interest" description="Disordered" evidence="1">
    <location>
        <begin position="1"/>
        <end position="66"/>
    </location>
</feature>
<keyword evidence="3" id="KW-1185">Reference proteome</keyword>
<dbReference type="PaxDb" id="67767-A0A0J7JWA5"/>
<dbReference type="EMBL" id="LBMM01025716">
    <property type="protein sequence ID" value="KMQ82409.1"/>
    <property type="molecule type" value="Genomic_DNA"/>
</dbReference>
<proteinExistence type="predicted"/>
<evidence type="ECO:0000313" key="3">
    <source>
        <dbReference type="Proteomes" id="UP000036403"/>
    </source>
</evidence>
<evidence type="ECO:0000313" key="2">
    <source>
        <dbReference type="EMBL" id="KMQ82409.1"/>
    </source>
</evidence>
<dbReference type="AlphaFoldDB" id="A0A0J7JWA5"/>
<feature type="compositionally biased region" description="Basic and acidic residues" evidence="1">
    <location>
        <begin position="1"/>
        <end position="23"/>
    </location>
</feature>
<name>A0A0J7JWA5_LASNI</name>
<comment type="caution">
    <text evidence="2">The sequence shown here is derived from an EMBL/GenBank/DDBJ whole genome shotgun (WGS) entry which is preliminary data.</text>
</comment>
<sequence>MERKNAGAERKKKGDGGEKKDGGIEGEGDENVVACEEKDGKKGGGDVEKSMFGGGKKGEVRKRGGG</sequence>
<reference evidence="2 3" key="1">
    <citation type="submission" date="2015-04" db="EMBL/GenBank/DDBJ databases">
        <title>Lasius niger genome sequencing.</title>
        <authorList>
            <person name="Konorov E.A."/>
            <person name="Nikitin M.A."/>
            <person name="Kirill M.V."/>
            <person name="Chang P."/>
        </authorList>
    </citation>
    <scope>NUCLEOTIDE SEQUENCE [LARGE SCALE GENOMIC DNA]</scope>
    <source>
        <tissue evidence="2">Whole</tissue>
    </source>
</reference>
<feature type="compositionally biased region" description="Basic and acidic residues" evidence="1">
    <location>
        <begin position="56"/>
        <end position="66"/>
    </location>
</feature>
<feature type="compositionally biased region" description="Basic and acidic residues" evidence="1">
    <location>
        <begin position="35"/>
        <end position="49"/>
    </location>
</feature>
<accession>A0A0J7JWA5</accession>
<evidence type="ECO:0000256" key="1">
    <source>
        <dbReference type="SAM" id="MobiDB-lite"/>
    </source>
</evidence>